<dbReference type="Proteomes" id="UP000676194">
    <property type="component" value="Chromosome"/>
</dbReference>
<keyword evidence="4" id="KW-0238">DNA-binding</keyword>
<accession>A0A8E6B3B0</accession>
<dbReference type="Gene3D" id="1.10.1740.10">
    <property type="match status" value="1"/>
</dbReference>
<evidence type="ECO:0000256" key="3">
    <source>
        <dbReference type="ARBA" id="ARBA00023082"/>
    </source>
</evidence>
<dbReference type="InterPro" id="IPR013324">
    <property type="entry name" value="RNA_pol_sigma_r3/r4-like"/>
</dbReference>
<feature type="domain" description="RNA polymerase sigma-70 region 2" evidence="6">
    <location>
        <begin position="33"/>
        <end position="85"/>
    </location>
</feature>
<evidence type="ECO:0000259" key="6">
    <source>
        <dbReference type="Pfam" id="PF04542"/>
    </source>
</evidence>
<dbReference type="Pfam" id="PF08281">
    <property type="entry name" value="Sigma70_r4_2"/>
    <property type="match status" value="1"/>
</dbReference>
<evidence type="ECO:0000256" key="2">
    <source>
        <dbReference type="ARBA" id="ARBA00023015"/>
    </source>
</evidence>
<gene>
    <name evidence="8" type="ORF">KIH39_21495</name>
</gene>
<dbReference type="InterPro" id="IPR013325">
    <property type="entry name" value="RNA_pol_sigma_r2"/>
</dbReference>
<evidence type="ECO:0000256" key="5">
    <source>
        <dbReference type="ARBA" id="ARBA00023163"/>
    </source>
</evidence>
<dbReference type="NCBIfam" id="TIGR02937">
    <property type="entry name" value="sigma70-ECF"/>
    <property type="match status" value="1"/>
</dbReference>
<dbReference type="AlphaFoldDB" id="A0A8E6B3B0"/>
<dbReference type="KEGG" id="tsph:KIH39_21495"/>
<dbReference type="EMBL" id="CP074694">
    <property type="protein sequence ID" value="QVL31395.1"/>
    <property type="molecule type" value="Genomic_DNA"/>
</dbReference>
<dbReference type="CDD" id="cd06171">
    <property type="entry name" value="Sigma70_r4"/>
    <property type="match status" value="1"/>
</dbReference>
<name>A0A8E6B3B0_9BACT</name>
<dbReference type="GO" id="GO:0006352">
    <property type="term" value="P:DNA-templated transcription initiation"/>
    <property type="evidence" value="ECO:0007669"/>
    <property type="project" value="InterPro"/>
</dbReference>
<dbReference type="SUPFAM" id="SSF88659">
    <property type="entry name" value="Sigma3 and sigma4 domains of RNA polymerase sigma factors"/>
    <property type="match status" value="1"/>
</dbReference>
<dbReference type="GO" id="GO:0003677">
    <property type="term" value="F:DNA binding"/>
    <property type="evidence" value="ECO:0007669"/>
    <property type="project" value="UniProtKB-KW"/>
</dbReference>
<dbReference type="InterPro" id="IPR014284">
    <property type="entry name" value="RNA_pol_sigma-70_dom"/>
</dbReference>
<reference evidence="8" key="1">
    <citation type="submission" date="2021-05" db="EMBL/GenBank/DDBJ databases">
        <title>Complete genome sequence of the cellulolytic planctomycete Telmatocola sphagniphila SP2T and characterization of the first cellulase from planctomycetes.</title>
        <authorList>
            <person name="Rakitin A.L."/>
            <person name="Beletsky A.V."/>
            <person name="Naumoff D.G."/>
            <person name="Kulichevskaya I.S."/>
            <person name="Mardanov A.V."/>
            <person name="Ravin N.V."/>
            <person name="Dedysh S.N."/>
        </authorList>
    </citation>
    <scope>NUCLEOTIDE SEQUENCE</scope>
    <source>
        <strain evidence="8">SP2T</strain>
    </source>
</reference>
<keyword evidence="9" id="KW-1185">Reference proteome</keyword>
<organism evidence="8 9">
    <name type="scientific">Telmatocola sphagniphila</name>
    <dbReference type="NCBI Taxonomy" id="1123043"/>
    <lineage>
        <taxon>Bacteria</taxon>
        <taxon>Pseudomonadati</taxon>
        <taxon>Planctomycetota</taxon>
        <taxon>Planctomycetia</taxon>
        <taxon>Gemmatales</taxon>
        <taxon>Gemmataceae</taxon>
    </lineage>
</organism>
<protein>
    <submittedName>
        <fullName evidence="8">Sigma-70 family RNA polymerase sigma factor</fullName>
    </submittedName>
</protein>
<dbReference type="PANTHER" id="PTHR43133:SF8">
    <property type="entry name" value="RNA POLYMERASE SIGMA FACTOR HI_1459-RELATED"/>
    <property type="match status" value="1"/>
</dbReference>
<dbReference type="InterPro" id="IPR036388">
    <property type="entry name" value="WH-like_DNA-bd_sf"/>
</dbReference>
<sequence length="182" mass="21187">MIPARKGSSVVQEANDMLQSLTLHYRGMISENLRSKLSASDLIQETLIIIHKHHESLELMSVEMREAWIYKTLRRELISFVRKYRTSKRSTQLEVLTELSNVSDKSLSDGWNFLMECECQERLDRAYNQLSESEKNILALHLQQELSYKQISDRTGTSEEAVRQAFSRARAAWKALYESTQE</sequence>
<proteinExistence type="inferred from homology"/>
<dbReference type="InterPro" id="IPR007627">
    <property type="entry name" value="RNA_pol_sigma70_r2"/>
</dbReference>
<dbReference type="Gene3D" id="1.10.10.10">
    <property type="entry name" value="Winged helix-like DNA-binding domain superfamily/Winged helix DNA-binding domain"/>
    <property type="match status" value="1"/>
</dbReference>
<evidence type="ECO:0000313" key="8">
    <source>
        <dbReference type="EMBL" id="QVL31395.1"/>
    </source>
</evidence>
<dbReference type="RefSeq" id="WP_213495276.1">
    <property type="nucleotide sequence ID" value="NZ_CP074694.1"/>
</dbReference>
<keyword evidence="2" id="KW-0805">Transcription regulation</keyword>
<dbReference type="SUPFAM" id="SSF88946">
    <property type="entry name" value="Sigma2 domain of RNA polymerase sigma factors"/>
    <property type="match status" value="1"/>
</dbReference>
<dbReference type="InterPro" id="IPR013249">
    <property type="entry name" value="RNA_pol_sigma70_r4_t2"/>
</dbReference>
<dbReference type="GO" id="GO:0016987">
    <property type="term" value="F:sigma factor activity"/>
    <property type="evidence" value="ECO:0007669"/>
    <property type="project" value="UniProtKB-KW"/>
</dbReference>
<evidence type="ECO:0000259" key="7">
    <source>
        <dbReference type="Pfam" id="PF08281"/>
    </source>
</evidence>
<evidence type="ECO:0000256" key="4">
    <source>
        <dbReference type="ARBA" id="ARBA00023125"/>
    </source>
</evidence>
<dbReference type="Pfam" id="PF04542">
    <property type="entry name" value="Sigma70_r2"/>
    <property type="match status" value="1"/>
</dbReference>
<evidence type="ECO:0000313" key="9">
    <source>
        <dbReference type="Proteomes" id="UP000676194"/>
    </source>
</evidence>
<evidence type="ECO:0000256" key="1">
    <source>
        <dbReference type="ARBA" id="ARBA00010641"/>
    </source>
</evidence>
<feature type="domain" description="RNA polymerase sigma factor 70 region 4 type 2" evidence="7">
    <location>
        <begin position="121"/>
        <end position="171"/>
    </location>
</feature>
<keyword evidence="5" id="KW-0804">Transcription</keyword>
<dbReference type="InterPro" id="IPR039425">
    <property type="entry name" value="RNA_pol_sigma-70-like"/>
</dbReference>
<dbReference type="PANTHER" id="PTHR43133">
    <property type="entry name" value="RNA POLYMERASE ECF-TYPE SIGMA FACTO"/>
    <property type="match status" value="1"/>
</dbReference>
<keyword evidence="3" id="KW-0731">Sigma factor</keyword>
<comment type="similarity">
    <text evidence="1">Belongs to the sigma-70 factor family. ECF subfamily.</text>
</comment>